<evidence type="ECO:0000313" key="7">
    <source>
        <dbReference type="EMBL" id="WFD21627.1"/>
    </source>
</evidence>
<evidence type="ECO:0000256" key="4">
    <source>
        <dbReference type="SAM" id="MobiDB-lite"/>
    </source>
</evidence>
<feature type="binding site" evidence="2">
    <location>
        <position position="61"/>
    </location>
    <ligand>
        <name>Fe cation</name>
        <dbReference type="ChEBI" id="CHEBI:24875"/>
    </ligand>
</feature>
<dbReference type="Pfam" id="PF05726">
    <property type="entry name" value="Pirin_C"/>
    <property type="match status" value="1"/>
</dbReference>
<dbReference type="InterPro" id="IPR012093">
    <property type="entry name" value="Pirin"/>
</dbReference>
<feature type="domain" description="Pirin N-terminal" evidence="5">
    <location>
        <begin position="25"/>
        <end position="127"/>
    </location>
</feature>
<organism evidence="7 8">
    <name type="scientific">Malassezia equina</name>
    <dbReference type="NCBI Taxonomy" id="1381935"/>
    <lineage>
        <taxon>Eukaryota</taxon>
        <taxon>Fungi</taxon>
        <taxon>Dikarya</taxon>
        <taxon>Basidiomycota</taxon>
        <taxon>Ustilaginomycotina</taxon>
        <taxon>Malasseziomycetes</taxon>
        <taxon>Malasseziales</taxon>
        <taxon>Malasseziaceae</taxon>
        <taxon>Malassezia</taxon>
    </lineage>
</organism>
<name>A0AAF0E8A5_9BASI</name>
<dbReference type="Gene3D" id="2.60.120.10">
    <property type="entry name" value="Jelly Rolls"/>
    <property type="match status" value="2"/>
</dbReference>
<evidence type="ECO:0000256" key="1">
    <source>
        <dbReference type="ARBA" id="ARBA00008416"/>
    </source>
</evidence>
<dbReference type="PANTHER" id="PTHR13903:SF8">
    <property type="entry name" value="PIRIN"/>
    <property type="match status" value="1"/>
</dbReference>
<dbReference type="CDD" id="cd02247">
    <property type="entry name" value="cupin_pirin_C"/>
    <property type="match status" value="1"/>
</dbReference>
<keyword evidence="2" id="KW-0479">Metal-binding</keyword>
<dbReference type="PIRSF" id="PIRSF006232">
    <property type="entry name" value="Pirin"/>
    <property type="match status" value="1"/>
</dbReference>
<dbReference type="InterPro" id="IPR003829">
    <property type="entry name" value="Pirin_N_dom"/>
</dbReference>
<evidence type="ECO:0000259" key="5">
    <source>
        <dbReference type="Pfam" id="PF02678"/>
    </source>
</evidence>
<feature type="region of interest" description="Disordered" evidence="4">
    <location>
        <begin position="143"/>
        <end position="163"/>
    </location>
</feature>
<dbReference type="InterPro" id="IPR014710">
    <property type="entry name" value="RmlC-like_jellyroll"/>
</dbReference>
<feature type="binding site" evidence="2">
    <location>
        <position position="59"/>
    </location>
    <ligand>
        <name>Fe cation</name>
        <dbReference type="ChEBI" id="CHEBI:24875"/>
    </ligand>
</feature>
<dbReference type="PANTHER" id="PTHR13903">
    <property type="entry name" value="PIRIN-RELATED"/>
    <property type="match status" value="1"/>
</dbReference>
<dbReference type="AlphaFoldDB" id="A0AAF0E8A5"/>
<dbReference type="SUPFAM" id="SSF51182">
    <property type="entry name" value="RmlC-like cupins"/>
    <property type="match status" value="1"/>
</dbReference>
<sequence length="318" mass="36081">MSMQQISRRVAQKVFAQEQGDGVGVRLRRAIGNRQIRNLSPFLMLDHFRIDEGAGFTDHPHRGQTTVTYMLHGKVEHEDFAGHRGQIGAGDIQWMCVGRGMVHAEMPIHQDEQGRKLPVPEGMQLWLDLPKSAKMIEPSYQELASDQMPYQSPRASEPKDTEGEGWRVKVIAGRSHGVESPVTWPNGAGCWFLDIELQPHGWLFQELPLGWNTILYMLDGTICVSEGEAEYHRHDLLVLTTPARVDGTDGVKILNPSDEPARIILISGEPMKHQVVQYGPFVMTSAQEIYDTIEDFQMHRNGFERAKDWHSEIAKRLR</sequence>
<evidence type="ECO:0000256" key="2">
    <source>
        <dbReference type="PIRSR" id="PIRSR006232-1"/>
    </source>
</evidence>
<evidence type="ECO:0000256" key="3">
    <source>
        <dbReference type="RuleBase" id="RU003457"/>
    </source>
</evidence>
<proteinExistence type="inferred from homology"/>
<evidence type="ECO:0008006" key="9">
    <source>
        <dbReference type="Google" id="ProtNLM"/>
    </source>
</evidence>
<dbReference type="InterPro" id="IPR008778">
    <property type="entry name" value="Pirin_C_dom"/>
</dbReference>
<gene>
    <name evidence="7" type="ORF">MEQU1_000282</name>
</gene>
<dbReference type="InterPro" id="IPR011051">
    <property type="entry name" value="RmlC_Cupin_sf"/>
</dbReference>
<feature type="binding site" evidence="2">
    <location>
        <position position="103"/>
    </location>
    <ligand>
        <name>Fe cation</name>
        <dbReference type="ChEBI" id="CHEBI:24875"/>
    </ligand>
</feature>
<keyword evidence="2" id="KW-0408">Iron</keyword>
<dbReference type="Pfam" id="PF02678">
    <property type="entry name" value="Pirin"/>
    <property type="match status" value="1"/>
</dbReference>
<protein>
    <recommendedName>
        <fullName evidence="9">Pirin</fullName>
    </recommendedName>
</protein>
<accession>A0AAF0E8A5</accession>
<reference evidence="7" key="1">
    <citation type="submission" date="2023-03" db="EMBL/GenBank/DDBJ databases">
        <title>Mating type loci evolution in Malassezia.</title>
        <authorList>
            <person name="Coelho M.A."/>
        </authorList>
    </citation>
    <scope>NUCLEOTIDE SEQUENCE</scope>
    <source>
        <strain evidence="7">CBS 12830</strain>
    </source>
</reference>
<evidence type="ECO:0000313" key="8">
    <source>
        <dbReference type="Proteomes" id="UP001214415"/>
    </source>
</evidence>
<dbReference type="EMBL" id="CP119900">
    <property type="protein sequence ID" value="WFD21627.1"/>
    <property type="molecule type" value="Genomic_DNA"/>
</dbReference>
<keyword evidence="8" id="KW-1185">Reference proteome</keyword>
<dbReference type="Proteomes" id="UP001214415">
    <property type="component" value="Chromosome 1"/>
</dbReference>
<comment type="similarity">
    <text evidence="1 3">Belongs to the pirin family.</text>
</comment>
<feature type="binding site" evidence="2">
    <location>
        <position position="105"/>
    </location>
    <ligand>
        <name>Fe cation</name>
        <dbReference type="ChEBI" id="CHEBI:24875"/>
    </ligand>
</feature>
<dbReference type="CDD" id="cd02909">
    <property type="entry name" value="cupin_pirin_N"/>
    <property type="match status" value="1"/>
</dbReference>
<feature type="compositionally biased region" description="Polar residues" evidence="4">
    <location>
        <begin position="143"/>
        <end position="154"/>
    </location>
</feature>
<feature type="domain" description="Pirin C-terminal" evidence="6">
    <location>
        <begin position="193"/>
        <end position="301"/>
    </location>
</feature>
<comment type="cofactor">
    <cofactor evidence="2">
        <name>Fe cation</name>
        <dbReference type="ChEBI" id="CHEBI:24875"/>
    </cofactor>
    <text evidence="2">Binds 1 Fe cation per subunit.</text>
</comment>
<evidence type="ECO:0000259" key="6">
    <source>
        <dbReference type="Pfam" id="PF05726"/>
    </source>
</evidence>
<dbReference type="GO" id="GO:0046872">
    <property type="term" value="F:metal ion binding"/>
    <property type="evidence" value="ECO:0007669"/>
    <property type="project" value="UniProtKB-KW"/>
</dbReference>